<organism evidence="8 9">
    <name type="scientific">Sphingomonas mollis</name>
    <dbReference type="NCBI Taxonomy" id="2795726"/>
    <lineage>
        <taxon>Bacteria</taxon>
        <taxon>Pseudomonadati</taxon>
        <taxon>Pseudomonadota</taxon>
        <taxon>Alphaproteobacteria</taxon>
        <taxon>Sphingomonadales</taxon>
        <taxon>Sphingomonadaceae</taxon>
        <taxon>Sphingomonas</taxon>
    </lineage>
</organism>
<accession>A0ABS0XM14</accession>
<dbReference type="InterPro" id="IPR017946">
    <property type="entry name" value="PLC-like_Pdiesterase_TIM-brl"/>
</dbReference>
<dbReference type="Pfam" id="PF03009">
    <property type="entry name" value="GDPD"/>
    <property type="match status" value="1"/>
</dbReference>
<dbReference type="Gene3D" id="3.20.20.190">
    <property type="entry name" value="Phosphatidylinositol (PI) phosphodiesterase"/>
    <property type="match status" value="1"/>
</dbReference>
<evidence type="ECO:0000256" key="1">
    <source>
        <dbReference type="ARBA" id="ARBA00007277"/>
    </source>
</evidence>
<name>A0ABS0XM14_9SPHN</name>
<dbReference type="InterPro" id="IPR030395">
    <property type="entry name" value="GP_PDE_dom"/>
</dbReference>
<dbReference type="EMBL" id="JAELXS010000001">
    <property type="protein sequence ID" value="MBJ6120815.1"/>
    <property type="molecule type" value="Genomic_DNA"/>
</dbReference>
<dbReference type="SUPFAM" id="SSF51695">
    <property type="entry name" value="PLC-like phosphodiesterases"/>
    <property type="match status" value="1"/>
</dbReference>
<comment type="caution">
    <text evidence="8">The sequence shown here is derived from an EMBL/GenBank/DDBJ whole genome shotgun (WGS) entry which is preliminary data.</text>
</comment>
<gene>
    <name evidence="8" type="ORF">JAO74_03300</name>
</gene>
<evidence type="ECO:0000313" key="8">
    <source>
        <dbReference type="EMBL" id="MBJ6120815.1"/>
    </source>
</evidence>
<protein>
    <recommendedName>
        <fullName evidence="2">glycerophosphodiester phosphodiesterase</fullName>
        <ecNumber evidence="2">3.1.4.46</ecNumber>
    </recommendedName>
</protein>
<proteinExistence type="inferred from homology"/>
<evidence type="ECO:0000256" key="2">
    <source>
        <dbReference type="ARBA" id="ARBA00012247"/>
    </source>
</evidence>
<dbReference type="Proteomes" id="UP000640426">
    <property type="component" value="Unassembled WGS sequence"/>
</dbReference>
<comment type="similarity">
    <text evidence="1">Belongs to the glycerophosphoryl diester phosphodiesterase family.</text>
</comment>
<reference evidence="9" key="1">
    <citation type="submission" date="2020-12" db="EMBL/GenBank/DDBJ databases">
        <title>Hymenobacter sp.</title>
        <authorList>
            <person name="Kim M.K."/>
        </authorList>
    </citation>
    <scope>NUCLEOTIDE SEQUENCE [LARGE SCALE GENOMIC DNA]</scope>
    <source>
        <strain evidence="9">BT553</strain>
    </source>
</reference>
<evidence type="ECO:0000259" key="7">
    <source>
        <dbReference type="PROSITE" id="PS51704"/>
    </source>
</evidence>
<evidence type="ECO:0000256" key="3">
    <source>
        <dbReference type="ARBA" id="ARBA00022729"/>
    </source>
</evidence>
<feature type="domain" description="GP-PDE" evidence="7">
    <location>
        <begin position="5"/>
        <end position="312"/>
    </location>
</feature>
<keyword evidence="3" id="KW-0732">Signal</keyword>
<dbReference type="EC" id="3.1.4.46" evidence="2"/>
<sequence length="334" mass="36639">MHGAPLVFAHRGASAWRPEHTLPAYARAIRDGADYIEPDLVMTRDGVLVARHENDIADTTDVARHPRFADRRTTKTIDGMPHTGWFTEDFTLDELKTLRAIERLGHVRPESRSYDGLFPILTWDEIVDFTAAESARLHRPIGLVPELKHSTYFAGIGLPLEDAFIASIARHPWLRTAPLEVQSFEAANLRYLRDRLGRPANLRLMQLIGDADARPADDPALSYAAMTTPAGLADIARYADVVAPSARAVIPTGPDDRLLAPTSLVADAHAAGLLVRVWTFRPENRFLAADFRDDAGPDARNPAGSIAEMRAWLATGIDGFFTDDPALGKAALAT</sequence>
<evidence type="ECO:0000256" key="5">
    <source>
        <dbReference type="ARBA" id="ARBA00022801"/>
    </source>
</evidence>
<keyword evidence="9" id="KW-1185">Reference proteome</keyword>
<dbReference type="RefSeq" id="WP_199034941.1">
    <property type="nucleotide sequence ID" value="NZ_JAELXS010000001.1"/>
</dbReference>
<comment type="catalytic activity">
    <reaction evidence="6">
        <text>a sn-glycero-3-phosphodiester + H2O = an alcohol + sn-glycerol 3-phosphate + H(+)</text>
        <dbReference type="Rhea" id="RHEA:12969"/>
        <dbReference type="ChEBI" id="CHEBI:15377"/>
        <dbReference type="ChEBI" id="CHEBI:15378"/>
        <dbReference type="ChEBI" id="CHEBI:30879"/>
        <dbReference type="ChEBI" id="CHEBI:57597"/>
        <dbReference type="ChEBI" id="CHEBI:83408"/>
        <dbReference type="EC" id="3.1.4.46"/>
    </reaction>
</comment>
<evidence type="ECO:0000313" key="9">
    <source>
        <dbReference type="Proteomes" id="UP000640426"/>
    </source>
</evidence>
<dbReference type="PANTHER" id="PTHR43620">
    <property type="entry name" value="GLYCEROPHOSPHORYL DIESTER PHOSPHODIESTERASE"/>
    <property type="match status" value="1"/>
</dbReference>
<dbReference type="PANTHER" id="PTHR43620:SF7">
    <property type="entry name" value="GLYCEROPHOSPHODIESTER PHOSPHODIESTERASE GDPD5-RELATED"/>
    <property type="match status" value="1"/>
</dbReference>
<evidence type="ECO:0000256" key="6">
    <source>
        <dbReference type="ARBA" id="ARBA00047512"/>
    </source>
</evidence>
<evidence type="ECO:0000256" key="4">
    <source>
        <dbReference type="ARBA" id="ARBA00022798"/>
    </source>
</evidence>
<keyword evidence="4" id="KW-0319">Glycerol metabolism</keyword>
<keyword evidence="5" id="KW-0378">Hydrolase</keyword>
<dbReference type="CDD" id="cd08602">
    <property type="entry name" value="GDPD_ScGlpQ1_like"/>
    <property type="match status" value="1"/>
</dbReference>
<dbReference type="PROSITE" id="PS51704">
    <property type="entry name" value="GP_PDE"/>
    <property type="match status" value="1"/>
</dbReference>